<keyword evidence="3 6" id="KW-0326">Glycosidase</keyword>
<dbReference type="PANTHER" id="PTHR42812:SF12">
    <property type="entry name" value="BETA-XYLOSIDASE-RELATED"/>
    <property type="match status" value="1"/>
</dbReference>
<dbReference type="AlphaFoldDB" id="A0AAU7V6R7"/>
<dbReference type="SUPFAM" id="SSF75005">
    <property type="entry name" value="Arabinanase/levansucrase/invertase"/>
    <property type="match status" value="1"/>
</dbReference>
<name>A0AAU7V6R7_9ACTO</name>
<dbReference type="PANTHER" id="PTHR42812">
    <property type="entry name" value="BETA-XYLOSIDASE"/>
    <property type="match status" value="1"/>
</dbReference>
<accession>A0AAU7V6R7</accession>
<dbReference type="KEGG" id="sapp:SAC06_09910"/>
<evidence type="ECO:0000256" key="3">
    <source>
        <dbReference type="ARBA" id="ARBA00023295"/>
    </source>
</evidence>
<evidence type="ECO:0000313" key="7">
    <source>
        <dbReference type="EMBL" id="XBW07938.1"/>
    </source>
</evidence>
<reference evidence="7" key="1">
    <citation type="submission" date="2023-11" db="EMBL/GenBank/DDBJ databases">
        <title>Scrofimicrobium hongkongense sp. nov., isolated from a patient with peritonitis.</title>
        <authorList>
            <person name="Lao H.Y."/>
            <person name="Wong A.Y.P."/>
            <person name="Ng T.L."/>
            <person name="Wong R.Y.L."/>
            <person name="Yau M.C.Y."/>
            <person name="Lam J.Y.W."/>
            <person name="Siu G.K.H."/>
        </authorList>
    </citation>
    <scope>NUCLEOTIDE SEQUENCE</scope>
    <source>
        <strain evidence="7">R131</strain>
    </source>
</reference>
<organism evidence="7">
    <name type="scientific">Scrofimicrobium appendicitidis</name>
    <dbReference type="NCBI Taxonomy" id="3079930"/>
    <lineage>
        <taxon>Bacteria</taxon>
        <taxon>Bacillati</taxon>
        <taxon>Actinomycetota</taxon>
        <taxon>Actinomycetes</taxon>
        <taxon>Actinomycetales</taxon>
        <taxon>Actinomycetaceae</taxon>
        <taxon>Scrofimicrobium</taxon>
    </lineage>
</organism>
<feature type="active site" description="Proton acceptor" evidence="4">
    <location>
        <position position="18"/>
    </location>
</feature>
<dbReference type="Gene3D" id="2.60.120.200">
    <property type="match status" value="1"/>
</dbReference>
<evidence type="ECO:0000256" key="1">
    <source>
        <dbReference type="ARBA" id="ARBA00009865"/>
    </source>
</evidence>
<keyword evidence="2 6" id="KW-0378">Hydrolase</keyword>
<dbReference type="InterPro" id="IPR006710">
    <property type="entry name" value="Glyco_hydro_43"/>
</dbReference>
<dbReference type="EMBL" id="CP138335">
    <property type="protein sequence ID" value="XBW07938.1"/>
    <property type="molecule type" value="Genomic_DNA"/>
</dbReference>
<sequence length="485" mass="53309">MSAQPGSRVPIVSGWHPDPTICRVGSRYYLAHSSFELFPGVPLWVSEDLVHWEQLGNALTRPAQFTPGSSAPNRGVYAPTLRHHDGRFWLITTNVDGPGQLAYHATDPAGPWSDPIRLYGLEGIDPDLAWDEDGTCYLTACTSAPGRYEISQARVDLHAEQLLEEPRVIWRGTGLQWPEGPHLYRIGSWWYLLIAEGGTERGHVISVARAARPDGPFTGHPQNPIFSHRSTDHPVHSVGHGDLVQTPAGDWAMVYLGSRPRGYLPGHHVLGRETFLAGIDWVDDWPVVVQDRFQLSAPDHSFTARFSEGKWPSHPRWVSPGLALADVARAEEAGLVLASGEAENGAPSGLGFRVRDLRWTAEADVLASESAALRVRMDERHWAEVRVAEGRVEARLQVGPAEKTASEAIQGERLTLILRAVDSLTDGPDDLVLALRDEAGERELLQVDGRYLSTETAGGFGGRLLLVHATAGPSHLMELRYQSQE</sequence>
<evidence type="ECO:0000256" key="4">
    <source>
        <dbReference type="PIRSR" id="PIRSR606710-1"/>
    </source>
</evidence>
<evidence type="ECO:0000256" key="5">
    <source>
        <dbReference type="PIRSR" id="PIRSR606710-2"/>
    </source>
</evidence>
<comment type="similarity">
    <text evidence="1 6">Belongs to the glycosyl hydrolase 43 family.</text>
</comment>
<proteinExistence type="inferred from homology"/>
<dbReference type="InterPro" id="IPR051795">
    <property type="entry name" value="Glycosyl_Hydrlase_43"/>
</dbReference>
<dbReference type="Gene3D" id="2.115.10.20">
    <property type="entry name" value="Glycosyl hydrolase domain, family 43"/>
    <property type="match status" value="1"/>
</dbReference>
<dbReference type="GO" id="GO:0005975">
    <property type="term" value="P:carbohydrate metabolic process"/>
    <property type="evidence" value="ECO:0007669"/>
    <property type="project" value="InterPro"/>
</dbReference>
<protein>
    <submittedName>
        <fullName evidence="7">Family 43 glycosylhydrolase</fullName>
    </submittedName>
</protein>
<feature type="active site" description="Proton donor" evidence="4">
    <location>
        <position position="179"/>
    </location>
</feature>
<dbReference type="GO" id="GO:0004553">
    <property type="term" value="F:hydrolase activity, hydrolyzing O-glycosyl compounds"/>
    <property type="evidence" value="ECO:0007669"/>
    <property type="project" value="InterPro"/>
</dbReference>
<dbReference type="RefSeq" id="WP_350258138.1">
    <property type="nucleotide sequence ID" value="NZ_CP138335.1"/>
</dbReference>
<gene>
    <name evidence="7" type="ORF">SAC06_09910</name>
</gene>
<evidence type="ECO:0000256" key="6">
    <source>
        <dbReference type="RuleBase" id="RU361187"/>
    </source>
</evidence>
<dbReference type="CDD" id="cd18617">
    <property type="entry name" value="GH43_XynB-like"/>
    <property type="match status" value="1"/>
</dbReference>
<feature type="site" description="Important for catalytic activity, responsible for pKa modulation of the active site Glu and correct orientation of both the proton donor and substrate" evidence="5">
    <location>
        <position position="125"/>
    </location>
</feature>
<dbReference type="Pfam" id="PF04616">
    <property type="entry name" value="Glyco_hydro_43"/>
    <property type="match status" value="1"/>
</dbReference>
<evidence type="ECO:0000256" key="2">
    <source>
        <dbReference type="ARBA" id="ARBA00022801"/>
    </source>
</evidence>
<dbReference type="InterPro" id="IPR023296">
    <property type="entry name" value="Glyco_hydro_beta-prop_sf"/>
</dbReference>